<name>A0ABX1X542_9BACL</name>
<evidence type="ECO:0000313" key="3">
    <source>
        <dbReference type="EMBL" id="NOU63188.1"/>
    </source>
</evidence>
<dbReference type="InterPro" id="IPR036582">
    <property type="entry name" value="Mao_N_sf"/>
</dbReference>
<comment type="caution">
    <text evidence="3">The sequence shown here is derived from an EMBL/GenBank/DDBJ whole genome shotgun (WGS) entry which is preliminary data.</text>
</comment>
<dbReference type="SUPFAM" id="SSF55383">
    <property type="entry name" value="Copper amine oxidase, domain N"/>
    <property type="match status" value="1"/>
</dbReference>
<feature type="chain" id="PRO_5045854207" description="Copper amine oxidase-like N-terminal domain-containing protein" evidence="1">
    <location>
        <begin position="26"/>
        <end position="170"/>
    </location>
</feature>
<dbReference type="Proteomes" id="UP000653578">
    <property type="component" value="Unassembled WGS sequence"/>
</dbReference>
<keyword evidence="1" id="KW-0732">Signal</keyword>
<protein>
    <recommendedName>
        <fullName evidence="2">Copper amine oxidase-like N-terminal domain-containing protein</fullName>
    </recommendedName>
</protein>
<organism evidence="3 4">
    <name type="scientific">Paenibacillus plantarum</name>
    <dbReference type="NCBI Taxonomy" id="2654975"/>
    <lineage>
        <taxon>Bacteria</taxon>
        <taxon>Bacillati</taxon>
        <taxon>Bacillota</taxon>
        <taxon>Bacilli</taxon>
        <taxon>Bacillales</taxon>
        <taxon>Paenibacillaceae</taxon>
        <taxon>Paenibacillus</taxon>
    </lineage>
</organism>
<dbReference type="InterPro" id="IPR012854">
    <property type="entry name" value="Cu_amine_oxidase-like_N"/>
</dbReference>
<feature type="signal peptide" evidence="1">
    <location>
        <begin position="1"/>
        <end position="25"/>
    </location>
</feature>
<reference evidence="3 4" key="1">
    <citation type="submission" date="2019-10" db="EMBL/GenBank/DDBJ databases">
        <title>Description of Paenibacillus humi sp. nov.</title>
        <authorList>
            <person name="Carlier A."/>
            <person name="Qi S."/>
        </authorList>
    </citation>
    <scope>NUCLEOTIDE SEQUENCE [LARGE SCALE GENOMIC DNA]</scope>
    <source>
        <strain evidence="3 4">LMG 31461</strain>
    </source>
</reference>
<accession>A0ABX1X542</accession>
<gene>
    <name evidence="3" type="ORF">GC096_03895</name>
</gene>
<proteinExistence type="predicted"/>
<dbReference type="EMBL" id="WHNY01000009">
    <property type="protein sequence ID" value="NOU63188.1"/>
    <property type="molecule type" value="Genomic_DNA"/>
</dbReference>
<evidence type="ECO:0000313" key="4">
    <source>
        <dbReference type="Proteomes" id="UP000653578"/>
    </source>
</evidence>
<feature type="domain" description="Copper amine oxidase-like N-terminal" evidence="2">
    <location>
        <begin position="41"/>
        <end position="92"/>
    </location>
</feature>
<evidence type="ECO:0000256" key="1">
    <source>
        <dbReference type="SAM" id="SignalP"/>
    </source>
</evidence>
<dbReference type="Pfam" id="PF07833">
    <property type="entry name" value="Cu_amine_oxidN1"/>
    <property type="match status" value="1"/>
</dbReference>
<sequence>MIELKKVIAALILGLLIGSATTSLADSSDSVQAVFAKFNFVVNGEKKEIKTTPLVVEGTSYLPVREVSSLLGYELGYDDATRTIKLEQKQTVGGKPLPDNNINYNDNSEWISVTELAKLVKVSFRADPPELTIQKGDNVKKYLYPDPNVVISNGSTFIKINSLKEFGLID</sequence>
<evidence type="ECO:0000259" key="2">
    <source>
        <dbReference type="Pfam" id="PF07833"/>
    </source>
</evidence>
<keyword evidence="4" id="KW-1185">Reference proteome</keyword>